<organism evidence="2 3">
    <name type="scientific">Citricoccus muralis</name>
    <dbReference type="NCBI Taxonomy" id="169134"/>
    <lineage>
        <taxon>Bacteria</taxon>
        <taxon>Bacillati</taxon>
        <taxon>Actinomycetota</taxon>
        <taxon>Actinomycetes</taxon>
        <taxon>Micrococcales</taxon>
        <taxon>Micrococcaceae</taxon>
        <taxon>Citricoccus</taxon>
    </lineage>
</organism>
<protein>
    <submittedName>
        <fullName evidence="2">Alpha/beta fold hydrolase</fullName>
    </submittedName>
</protein>
<dbReference type="PANTHER" id="PTHR43433">
    <property type="entry name" value="HYDROLASE, ALPHA/BETA FOLD FAMILY PROTEIN"/>
    <property type="match status" value="1"/>
</dbReference>
<reference evidence="2 3" key="1">
    <citation type="submission" date="2023-04" db="EMBL/GenBank/DDBJ databases">
        <title>Funneling lignin-derived compounds into biodiesel using alkali-halophilic Citricoccus sp. P2.</title>
        <authorList>
            <person name="Luo C.-B."/>
        </authorList>
    </citation>
    <scope>NUCLEOTIDE SEQUENCE [LARGE SCALE GENOMIC DNA]</scope>
    <source>
        <strain evidence="2 3">P2</strain>
    </source>
</reference>
<dbReference type="InterPro" id="IPR029058">
    <property type="entry name" value="AB_hydrolase_fold"/>
</dbReference>
<keyword evidence="2" id="KW-0378">Hydrolase</keyword>
<proteinExistence type="predicted"/>
<dbReference type="Proteomes" id="UP001219037">
    <property type="component" value="Chromosome"/>
</dbReference>
<gene>
    <name evidence="2" type="ORF">P8192_04770</name>
</gene>
<evidence type="ECO:0000313" key="2">
    <source>
        <dbReference type="EMBL" id="WFP17425.1"/>
    </source>
</evidence>
<dbReference type="Gene3D" id="3.40.50.1820">
    <property type="entry name" value="alpha/beta hydrolase"/>
    <property type="match status" value="1"/>
</dbReference>
<dbReference type="PRINTS" id="PR00111">
    <property type="entry name" value="ABHYDROLASE"/>
</dbReference>
<dbReference type="InterPro" id="IPR000073">
    <property type="entry name" value="AB_hydrolase_1"/>
</dbReference>
<dbReference type="PANTHER" id="PTHR43433:SF1">
    <property type="entry name" value="BLL5160 PROTEIN"/>
    <property type="match status" value="1"/>
</dbReference>
<keyword evidence="3" id="KW-1185">Reference proteome</keyword>
<dbReference type="GO" id="GO:0016787">
    <property type="term" value="F:hydrolase activity"/>
    <property type="evidence" value="ECO:0007669"/>
    <property type="project" value="UniProtKB-KW"/>
</dbReference>
<evidence type="ECO:0000313" key="3">
    <source>
        <dbReference type="Proteomes" id="UP001219037"/>
    </source>
</evidence>
<name>A0ABY8H9P1_9MICC</name>
<sequence>MTLNTTLTTLDGFALAVQQDGPDDGPTLLLLPGQANSHRWWNGLRERFHDRFRTVTFDYRGTGESRGEIGPWTTRSFADDARAVLDHVGADQAVVYGTSMGGRIAQFLAAREPARVSALLLACTTPGGEHAVERSNELRARLGRADAATRLQMLFELFYTPAWGGTPESSTLLGDASMTGPERAAHLKVSDLHDAWEVLPEITAPTLVLHGTDDEMAPVVNAERIAGRIPGAQLRLWAGTRHGFFSERADEVTAEILRFLDAEHS</sequence>
<accession>A0ABY8H9P1</accession>
<dbReference type="RefSeq" id="WP_278158911.1">
    <property type="nucleotide sequence ID" value="NZ_CP121252.1"/>
</dbReference>
<dbReference type="Pfam" id="PF00561">
    <property type="entry name" value="Abhydrolase_1"/>
    <property type="match status" value="1"/>
</dbReference>
<dbReference type="EMBL" id="CP121252">
    <property type="protein sequence ID" value="WFP17425.1"/>
    <property type="molecule type" value="Genomic_DNA"/>
</dbReference>
<dbReference type="SUPFAM" id="SSF53474">
    <property type="entry name" value="alpha/beta-Hydrolases"/>
    <property type="match status" value="1"/>
</dbReference>
<feature type="domain" description="AB hydrolase-1" evidence="1">
    <location>
        <begin position="26"/>
        <end position="126"/>
    </location>
</feature>
<evidence type="ECO:0000259" key="1">
    <source>
        <dbReference type="Pfam" id="PF00561"/>
    </source>
</evidence>
<dbReference type="InterPro" id="IPR050471">
    <property type="entry name" value="AB_hydrolase"/>
</dbReference>